<reference evidence="1 2" key="1">
    <citation type="journal article" date="2016" name="Mol. Biol. Evol.">
        <title>Comparative Genomics of Early-Diverging Mushroom-Forming Fungi Provides Insights into the Origins of Lignocellulose Decay Capabilities.</title>
        <authorList>
            <person name="Nagy L.G."/>
            <person name="Riley R."/>
            <person name="Tritt A."/>
            <person name="Adam C."/>
            <person name="Daum C."/>
            <person name="Floudas D."/>
            <person name="Sun H."/>
            <person name="Yadav J.S."/>
            <person name="Pangilinan J."/>
            <person name="Larsson K.H."/>
            <person name="Matsuura K."/>
            <person name="Barry K."/>
            <person name="Labutti K."/>
            <person name="Kuo R."/>
            <person name="Ohm R.A."/>
            <person name="Bhattacharya S.S."/>
            <person name="Shirouzu T."/>
            <person name="Yoshinaga Y."/>
            <person name="Martin F.M."/>
            <person name="Grigoriev I.V."/>
            <person name="Hibbett D.S."/>
        </authorList>
    </citation>
    <scope>NUCLEOTIDE SEQUENCE [LARGE SCALE GENOMIC DNA]</scope>
    <source>
        <strain evidence="1 2">HHB10207 ss-3</strain>
    </source>
</reference>
<dbReference type="EMBL" id="KV428241">
    <property type="protein sequence ID" value="KZT33439.1"/>
    <property type="molecule type" value="Genomic_DNA"/>
</dbReference>
<gene>
    <name evidence="1" type="ORF">SISSUDRAFT_1132560</name>
</gene>
<evidence type="ECO:0000313" key="2">
    <source>
        <dbReference type="Proteomes" id="UP000076798"/>
    </source>
</evidence>
<dbReference type="Proteomes" id="UP000076798">
    <property type="component" value="Unassembled WGS sequence"/>
</dbReference>
<dbReference type="SUPFAM" id="SSF52047">
    <property type="entry name" value="RNI-like"/>
    <property type="match status" value="1"/>
</dbReference>
<name>A0A165YNP4_9AGAM</name>
<evidence type="ECO:0000313" key="1">
    <source>
        <dbReference type="EMBL" id="KZT33439.1"/>
    </source>
</evidence>
<accession>A0A165YNP4</accession>
<sequence length="485" mass="55831">MINSHSAAVTRLPLELWVIIFMLYMEMCGKSKKWCELMLVCWEWRRALLDMSYLWCRINFDKPQWIRELYVQRARSRLLEVYIPNFPPPPGMTPFMTTDLVRNAQSLMMHVPRTLNPVPIDLLSLPTGFCLPHLETFSIVFPRQFGAIVGGDNAELYRSMPRLLGPIVMLGSNLRSLSLAMSLLHVPFEILVETVRMLPNIPALRDLEISGLDSGNYPRLSPKLLTPELEFLNIDNCEPEVVVFFLASLKMPKLNKLQLPSVGVMTTPNSRSTVPDMYPFNEIEELFVQLYGERFGGSGCAKIIITEDMQWVEIAPKSANLFPVLRFGFEIPKPGKFEVPTFPPTTWLAHTLSVVDQQLLFTQEVLRSLEIVSELSDLISFPRKGPHLDLRAQSAFDFDNVQGTEEFLLFFEHTPGLEFIKMERMNVTPFLQHLIEDVSLLPQLIHLHFKECILDKEVLHMLNMQRQSQVRILERIDLVRCNFGE</sequence>
<dbReference type="OrthoDB" id="3258333at2759"/>
<dbReference type="AlphaFoldDB" id="A0A165YNP4"/>
<organism evidence="1 2">
    <name type="scientific">Sistotremastrum suecicum HHB10207 ss-3</name>
    <dbReference type="NCBI Taxonomy" id="1314776"/>
    <lineage>
        <taxon>Eukaryota</taxon>
        <taxon>Fungi</taxon>
        <taxon>Dikarya</taxon>
        <taxon>Basidiomycota</taxon>
        <taxon>Agaricomycotina</taxon>
        <taxon>Agaricomycetes</taxon>
        <taxon>Sistotremastrales</taxon>
        <taxon>Sistotremastraceae</taxon>
        <taxon>Sistotremastrum</taxon>
    </lineage>
</organism>
<proteinExistence type="predicted"/>
<keyword evidence="2" id="KW-1185">Reference proteome</keyword>
<protein>
    <submittedName>
        <fullName evidence="1">Uncharacterized protein</fullName>
    </submittedName>
</protein>